<evidence type="ECO:0000256" key="5">
    <source>
        <dbReference type="ARBA" id="ARBA00022694"/>
    </source>
</evidence>
<evidence type="ECO:0000256" key="9">
    <source>
        <dbReference type="ARBA" id="ARBA00049563"/>
    </source>
</evidence>
<proteinExistence type="inferred from homology"/>
<comment type="catalytic activity">
    <reaction evidence="9">
        <text>adenosine(37) in tRNA + dimethylallyl diphosphate = N(6)-dimethylallyladenosine(37) in tRNA + diphosphate</text>
        <dbReference type="Rhea" id="RHEA:26482"/>
        <dbReference type="Rhea" id="RHEA-COMP:10162"/>
        <dbReference type="Rhea" id="RHEA-COMP:10375"/>
        <dbReference type="ChEBI" id="CHEBI:33019"/>
        <dbReference type="ChEBI" id="CHEBI:57623"/>
        <dbReference type="ChEBI" id="CHEBI:74411"/>
        <dbReference type="ChEBI" id="CHEBI:74415"/>
        <dbReference type="EC" id="2.5.1.75"/>
    </reaction>
</comment>
<dbReference type="SUPFAM" id="SSF52540">
    <property type="entry name" value="P-loop containing nucleoside triphosphate hydrolases"/>
    <property type="match status" value="1"/>
</dbReference>
<evidence type="ECO:0000256" key="7">
    <source>
        <dbReference type="ARBA" id="ARBA00022840"/>
    </source>
</evidence>
<dbReference type="GO" id="GO:0006400">
    <property type="term" value="P:tRNA modification"/>
    <property type="evidence" value="ECO:0007669"/>
    <property type="project" value="TreeGrafter"/>
</dbReference>
<evidence type="ECO:0000256" key="2">
    <source>
        <dbReference type="ARBA" id="ARBA00005842"/>
    </source>
</evidence>
<dbReference type="InterPro" id="IPR027417">
    <property type="entry name" value="P-loop_NTPase"/>
</dbReference>
<keyword evidence="6" id="KW-0547">Nucleotide-binding</keyword>
<dbReference type="PANTHER" id="PTHR11088:SF60">
    <property type="entry name" value="TRNA DIMETHYLALLYLTRANSFERASE"/>
    <property type="match status" value="1"/>
</dbReference>
<dbReference type="Gene3D" id="3.40.50.300">
    <property type="entry name" value="P-loop containing nucleotide triphosphate hydrolases"/>
    <property type="match status" value="1"/>
</dbReference>
<evidence type="ECO:0000256" key="1">
    <source>
        <dbReference type="ARBA" id="ARBA00001946"/>
    </source>
</evidence>
<comment type="cofactor">
    <cofactor evidence="1">
        <name>Mg(2+)</name>
        <dbReference type="ChEBI" id="CHEBI:18420"/>
    </cofactor>
</comment>
<keyword evidence="8" id="KW-0460">Magnesium</keyword>
<name>A0A644XI23_9ZZZZ</name>
<dbReference type="GO" id="GO:0005524">
    <property type="term" value="F:ATP binding"/>
    <property type="evidence" value="ECO:0007669"/>
    <property type="project" value="UniProtKB-KW"/>
</dbReference>
<dbReference type="EC" id="2.5.1.75" evidence="3"/>
<dbReference type="HAMAP" id="MF_00185">
    <property type="entry name" value="IPP_trans"/>
    <property type="match status" value="1"/>
</dbReference>
<keyword evidence="4 10" id="KW-0808">Transferase</keyword>
<reference evidence="10" key="1">
    <citation type="submission" date="2019-08" db="EMBL/GenBank/DDBJ databases">
        <authorList>
            <person name="Kucharzyk K."/>
            <person name="Murdoch R.W."/>
            <person name="Higgins S."/>
            <person name="Loffler F."/>
        </authorList>
    </citation>
    <scope>NUCLEOTIDE SEQUENCE</scope>
</reference>
<dbReference type="AlphaFoldDB" id="A0A644XI23"/>
<keyword evidence="5" id="KW-0819">tRNA processing</keyword>
<dbReference type="Pfam" id="PF01715">
    <property type="entry name" value="IPPT"/>
    <property type="match status" value="1"/>
</dbReference>
<dbReference type="GO" id="GO:0052381">
    <property type="term" value="F:tRNA dimethylallyltransferase activity"/>
    <property type="evidence" value="ECO:0007669"/>
    <property type="project" value="UniProtKB-EC"/>
</dbReference>
<dbReference type="InterPro" id="IPR039657">
    <property type="entry name" value="Dimethylallyltransferase"/>
</dbReference>
<evidence type="ECO:0000256" key="4">
    <source>
        <dbReference type="ARBA" id="ARBA00022679"/>
    </source>
</evidence>
<protein>
    <recommendedName>
        <fullName evidence="3">tRNA dimethylallyltransferase</fullName>
        <ecNumber evidence="3">2.5.1.75</ecNumber>
    </recommendedName>
</protein>
<dbReference type="InterPro" id="IPR018022">
    <property type="entry name" value="IPT"/>
</dbReference>
<comment type="caution">
    <text evidence="10">The sequence shown here is derived from an EMBL/GenBank/DDBJ whole genome shotgun (WGS) entry which is preliminary data.</text>
</comment>
<gene>
    <name evidence="10" type="primary">miaA_20</name>
    <name evidence="10" type="ORF">SDC9_61809</name>
</gene>
<organism evidence="10">
    <name type="scientific">bioreactor metagenome</name>
    <dbReference type="NCBI Taxonomy" id="1076179"/>
    <lineage>
        <taxon>unclassified sequences</taxon>
        <taxon>metagenomes</taxon>
        <taxon>ecological metagenomes</taxon>
    </lineage>
</organism>
<evidence type="ECO:0000256" key="6">
    <source>
        <dbReference type="ARBA" id="ARBA00022741"/>
    </source>
</evidence>
<sequence>MKSISKHPTKSNAFEHSIFIFGPTGVGKTELLLDLDPQRFSVINADSIQVYRYLDIGSAKASQAVRCAIEHHLIDIRDPWQQFSVGNFIEEADKACLLIHEQGKIPVISGGTAYYFKHFLYGLSEAPPSDETIRNALAQRIEQEGRTWAYQYLQHVDPVSAGRIHPSDMYRVSRALEVWETCRRPLSSFSLPTTPRNGMRPLVIGLYRQSEVLRHRLNLRVQAMFDEGLVDEIRGLLRMGAESWWPGLQGIGYREFFQAMEHGEWSHSIIADQIERNSRFYAKRQMTFFKSFTDAKWFDPEDKSSILNEIERYLQFSNR</sequence>
<dbReference type="EMBL" id="VSSQ01002443">
    <property type="protein sequence ID" value="MPM15438.1"/>
    <property type="molecule type" value="Genomic_DNA"/>
</dbReference>
<evidence type="ECO:0000256" key="3">
    <source>
        <dbReference type="ARBA" id="ARBA00012665"/>
    </source>
</evidence>
<dbReference type="PANTHER" id="PTHR11088">
    <property type="entry name" value="TRNA DIMETHYLALLYLTRANSFERASE"/>
    <property type="match status" value="1"/>
</dbReference>
<comment type="similarity">
    <text evidence="2">Belongs to the IPP transferase family.</text>
</comment>
<keyword evidence="7" id="KW-0067">ATP-binding</keyword>
<evidence type="ECO:0000256" key="8">
    <source>
        <dbReference type="ARBA" id="ARBA00022842"/>
    </source>
</evidence>
<dbReference type="NCBIfam" id="TIGR00174">
    <property type="entry name" value="miaA"/>
    <property type="match status" value="1"/>
</dbReference>
<dbReference type="Gene3D" id="1.10.20.140">
    <property type="match status" value="1"/>
</dbReference>
<accession>A0A644XI23</accession>
<evidence type="ECO:0000313" key="10">
    <source>
        <dbReference type="EMBL" id="MPM15438.1"/>
    </source>
</evidence>